<dbReference type="Proteomes" id="UP000054279">
    <property type="component" value="Unassembled WGS sequence"/>
</dbReference>
<protein>
    <submittedName>
        <fullName evidence="2">Uncharacterized protein</fullName>
    </submittedName>
</protein>
<organism evidence="2 3">
    <name type="scientific">Sphaerobolus stellatus (strain SS14)</name>
    <dbReference type="NCBI Taxonomy" id="990650"/>
    <lineage>
        <taxon>Eukaryota</taxon>
        <taxon>Fungi</taxon>
        <taxon>Dikarya</taxon>
        <taxon>Basidiomycota</taxon>
        <taxon>Agaricomycotina</taxon>
        <taxon>Agaricomycetes</taxon>
        <taxon>Phallomycetidae</taxon>
        <taxon>Geastrales</taxon>
        <taxon>Sphaerobolaceae</taxon>
        <taxon>Sphaerobolus</taxon>
    </lineage>
</organism>
<name>A0A0C9U3J5_SPHS4</name>
<feature type="region of interest" description="Disordered" evidence="1">
    <location>
        <begin position="313"/>
        <end position="348"/>
    </location>
</feature>
<gene>
    <name evidence="2" type="ORF">M422DRAFT_275676</name>
</gene>
<reference evidence="2 3" key="1">
    <citation type="submission" date="2014-06" db="EMBL/GenBank/DDBJ databases">
        <title>Evolutionary Origins and Diversification of the Mycorrhizal Mutualists.</title>
        <authorList>
            <consortium name="DOE Joint Genome Institute"/>
            <consortium name="Mycorrhizal Genomics Consortium"/>
            <person name="Kohler A."/>
            <person name="Kuo A."/>
            <person name="Nagy L.G."/>
            <person name="Floudas D."/>
            <person name="Copeland A."/>
            <person name="Barry K.W."/>
            <person name="Cichocki N."/>
            <person name="Veneault-Fourrey C."/>
            <person name="LaButti K."/>
            <person name="Lindquist E.A."/>
            <person name="Lipzen A."/>
            <person name="Lundell T."/>
            <person name="Morin E."/>
            <person name="Murat C."/>
            <person name="Riley R."/>
            <person name="Ohm R."/>
            <person name="Sun H."/>
            <person name="Tunlid A."/>
            <person name="Henrissat B."/>
            <person name="Grigoriev I.V."/>
            <person name="Hibbett D.S."/>
            <person name="Martin F."/>
        </authorList>
    </citation>
    <scope>NUCLEOTIDE SEQUENCE [LARGE SCALE GENOMIC DNA]</scope>
    <source>
        <strain evidence="2 3">SS14</strain>
    </source>
</reference>
<dbReference type="AlphaFoldDB" id="A0A0C9U3J5"/>
<evidence type="ECO:0000313" key="2">
    <source>
        <dbReference type="EMBL" id="KIJ23692.1"/>
    </source>
</evidence>
<dbReference type="HOGENOM" id="CLU_052551_0_0_1"/>
<evidence type="ECO:0000313" key="3">
    <source>
        <dbReference type="Proteomes" id="UP000054279"/>
    </source>
</evidence>
<proteinExistence type="predicted"/>
<accession>A0A0C9U3J5</accession>
<dbReference type="EMBL" id="KN837608">
    <property type="protein sequence ID" value="KIJ23692.1"/>
    <property type="molecule type" value="Genomic_DNA"/>
</dbReference>
<evidence type="ECO:0000256" key="1">
    <source>
        <dbReference type="SAM" id="MobiDB-lite"/>
    </source>
</evidence>
<keyword evidence="3" id="KW-1185">Reference proteome</keyword>
<sequence length="433" mass="48278">MSFTQIWGNFQLTRHYRKNPVDENADNLGYHLHYEAFLSTNSGNITINIRVYQPVDIRFPPYPDGTIAMVFGRFFMGGPYNMQIEAIHICKYDRASALILRAFSPRITISGHVIQEVQQLRNGTKLVLINSMGFVRDHFQTLTVFGAMAPNDRWPIAPPTPKPNSAIHITGFIDCIDNMNGIPVITIEDLTLEIGNRRVAELANTARIQQAMNTNQQEGPAMIEGDITPIQADRSWRYEESRVSLSSVPPYSTPYPIPFPLLPPSRAPGEPKPLDPGFDYPELAYPATLDESDKAILNEMIGKDGVDEAVQASPSGITVPSESDEALEFPYPSSQAKAPRSGTLPDGEIEEATAGHASKKPTLNDNMVYLEDIPVVQENNLKYSRKRRDMPKTLPSRSSKRIKLLSTSQKTLNAWVTPENKCVTRAEGSHRSK</sequence>